<protein>
    <submittedName>
        <fullName evidence="2">Uncharacterized protein</fullName>
    </submittedName>
</protein>
<proteinExistence type="predicted"/>
<evidence type="ECO:0000313" key="3">
    <source>
        <dbReference type="Proteomes" id="UP000319160"/>
    </source>
</evidence>
<dbReference type="AlphaFoldDB" id="A0A553HTW8"/>
<feature type="compositionally biased region" description="Low complexity" evidence="1">
    <location>
        <begin position="238"/>
        <end position="248"/>
    </location>
</feature>
<accession>A0A553HTW8</accession>
<organism evidence="2 3">
    <name type="scientific">Xylaria flabelliformis</name>
    <dbReference type="NCBI Taxonomy" id="2512241"/>
    <lineage>
        <taxon>Eukaryota</taxon>
        <taxon>Fungi</taxon>
        <taxon>Dikarya</taxon>
        <taxon>Ascomycota</taxon>
        <taxon>Pezizomycotina</taxon>
        <taxon>Sordariomycetes</taxon>
        <taxon>Xylariomycetidae</taxon>
        <taxon>Xylariales</taxon>
        <taxon>Xylariaceae</taxon>
        <taxon>Xylaria</taxon>
    </lineage>
</organism>
<name>A0A553HTW8_9PEZI</name>
<reference evidence="3" key="1">
    <citation type="submission" date="2019-06" db="EMBL/GenBank/DDBJ databases">
        <title>Draft genome sequence of the griseofulvin-producing fungus Xylaria cubensis strain G536.</title>
        <authorList>
            <person name="Mead M.E."/>
            <person name="Raja H.A."/>
            <person name="Steenwyk J.L."/>
            <person name="Knowles S.L."/>
            <person name="Oberlies N.H."/>
            <person name="Rokas A."/>
        </authorList>
    </citation>
    <scope>NUCLEOTIDE SEQUENCE [LARGE SCALE GENOMIC DNA]</scope>
    <source>
        <strain evidence="3">G536</strain>
    </source>
</reference>
<evidence type="ECO:0000313" key="2">
    <source>
        <dbReference type="EMBL" id="TRX91400.1"/>
    </source>
</evidence>
<feature type="compositionally biased region" description="Acidic residues" evidence="1">
    <location>
        <begin position="105"/>
        <end position="115"/>
    </location>
</feature>
<comment type="caution">
    <text evidence="2">The sequence shown here is derived from an EMBL/GenBank/DDBJ whole genome shotgun (WGS) entry which is preliminary data.</text>
</comment>
<dbReference type="EMBL" id="VFLP01000045">
    <property type="protein sequence ID" value="TRX91400.1"/>
    <property type="molecule type" value="Genomic_DNA"/>
</dbReference>
<dbReference type="Proteomes" id="UP000319160">
    <property type="component" value="Unassembled WGS sequence"/>
</dbReference>
<feature type="compositionally biased region" description="Low complexity" evidence="1">
    <location>
        <begin position="211"/>
        <end position="231"/>
    </location>
</feature>
<keyword evidence="3" id="KW-1185">Reference proteome</keyword>
<feature type="compositionally biased region" description="Low complexity" evidence="1">
    <location>
        <begin position="146"/>
        <end position="203"/>
    </location>
</feature>
<evidence type="ECO:0000256" key="1">
    <source>
        <dbReference type="SAM" id="MobiDB-lite"/>
    </source>
</evidence>
<dbReference type="OrthoDB" id="4776857at2759"/>
<gene>
    <name evidence="2" type="ORF">FHL15_007624</name>
</gene>
<feature type="region of interest" description="Disordered" evidence="1">
    <location>
        <begin position="75"/>
        <end position="297"/>
    </location>
</feature>
<feature type="compositionally biased region" description="Pro residues" evidence="1">
    <location>
        <begin position="249"/>
        <end position="293"/>
    </location>
</feature>
<dbReference type="PRINTS" id="PR01217">
    <property type="entry name" value="PRICHEXTENSN"/>
</dbReference>
<sequence length="445" mass="46999">MAGLVPQNAQAIAQILVQYMSSTGACVIDLPAAAPALSICSSIEIRYVIEELADAICIEPTLAPAAAPALAEPQPLVFKHPPPAPGREANGSPRRTKGSPRVLDDTSEEDCDEDENGHVVIPLMPGDPPGDDPLPSRVPVQERPVITQSSPTSLTPIPTPSISRPPAVEKSSSIVSNSTSVSTSSSYSSPSPSSSPSSSTPSSSRPPPKTTPSSTPGLPTLTLTKVLSSTLRPPPPSTSHSTSTSTSPSPTPTAPVRVPDPPKPPPPPPPPPPPASPVPPPPPPPPPPAPVPDPCESAYTEIDVDNIESKPDSYDQYLHLVGIDLAQHHSKNEVKTTLVHQYRNRCGVDLPPGPEPVFPGVDGGQERTEGYRRCLERCEREAILKAGDGLLHECLGVAYKSKPGALNGEGDCRFWSGDKEDNMFLPVHMLPDTSGDDNRWQIIYM</sequence>